<dbReference type="VEuPathDB" id="FungiDB:MELLADRAFT_112597"/>
<dbReference type="Proteomes" id="UP000001072">
    <property type="component" value="Unassembled WGS sequence"/>
</dbReference>
<evidence type="ECO:0000313" key="2">
    <source>
        <dbReference type="Proteomes" id="UP000001072"/>
    </source>
</evidence>
<dbReference type="GeneID" id="18924736"/>
<protein>
    <submittedName>
        <fullName evidence="1">Uncharacterized protein</fullName>
    </submittedName>
</protein>
<proteinExistence type="predicted"/>
<accession>F4S6Z9</accession>
<sequence length="138" mass="16105">MYAQERRLTLRKWGKHFDVVLRAVREVKSTPLTKDSAKTMERQEGLNVWALICRNWHIENTYFMVYDRSRKMGNQCHDKLLVKIKLLGKISEPIIAVWRSVTSKAMITRQNQGMIYIGNLNLRQQLAMNCVACHIASV</sequence>
<evidence type="ECO:0000313" key="1">
    <source>
        <dbReference type="EMBL" id="EGF99592.1"/>
    </source>
</evidence>
<dbReference type="AlphaFoldDB" id="F4S6Z9"/>
<dbReference type="HOGENOM" id="CLU_1855725_0_0_1"/>
<dbReference type="KEGG" id="mlr:MELLADRAFT_112597"/>
<dbReference type="InParanoid" id="F4S6Z9"/>
<reference evidence="2" key="1">
    <citation type="journal article" date="2011" name="Proc. Natl. Acad. Sci. U.S.A.">
        <title>Obligate biotrophy features unraveled by the genomic analysis of rust fungi.</title>
        <authorList>
            <person name="Duplessis S."/>
            <person name="Cuomo C.A."/>
            <person name="Lin Y.-C."/>
            <person name="Aerts A."/>
            <person name="Tisserant E."/>
            <person name="Veneault-Fourrey C."/>
            <person name="Joly D.L."/>
            <person name="Hacquard S."/>
            <person name="Amselem J."/>
            <person name="Cantarel B.L."/>
            <person name="Chiu R."/>
            <person name="Coutinho P.M."/>
            <person name="Feau N."/>
            <person name="Field M."/>
            <person name="Frey P."/>
            <person name="Gelhaye E."/>
            <person name="Goldberg J."/>
            <person name="Grabherr M.G."/>
            <person name="Kodira C.D."/>
            <person name="Kohler A."/>
            <person name="Kuees U."/>
            <person name="Lindquist E.A."/>
            <person name="Lucas S.M."/>
            <person name="Mago R."/>
            <person name="Mauceli E."/>
            <person name="Morin E."/>
            <person name="Murat C."/>
            <person name="Pangilinan J.L."/>
            <person name="Park R."/>
            <person name="Pearson M."/>
            <person name="Quesneville H."/>
            <person name="Rouhier N."/>
            <person name="Sakthikumar S."/>
            <person name="Salamov A.A."/>
            <person name="Schmutz J."/>
            <person name="Selles B."/>
            <person name="Shapiro H."/>
            <person name="Tanguay P."/>
            <person name="Tuskan G.A."/>
            <person name="Henrissat B."/>
            <person name="Van de Peer Y."/>
            <person name="Rouze P."/>
            <person name="Ellis J.G."/>
            <person name="Dodds P.N."/>
            <person name="Schein J.E."/>
            <person name="Zhong S."/>
            <person name="Hamelin R.C."/>
            <person name="Grigoriev I.V."/>
            <person name="Szabo L.J."/>
            <person name="Martin F."/>
        </authorList>
    </citation>
    <scope>NUCLEOTIDE SEQUENCE [LARGE SCALE GENOMIC DNA]</scope>
    <source>
        <strain evidence="2">98AG31 / pathotype 3-4-7</strain>
    </source>
</reference>
<name>F4S6Z9_MELLP</name>
<dbReference type="EMBL" id="GL883157">
    <property type="protein sequence ID" value="EGF99592.1"/>
    <property type="molecule type" value="Genomic_DNA"/>
</dbReference>
<keyword evidence="2" id="KW-1185">Reference proteome</keyword>
<organism evidence="2">
    <name type="scientific">Melampsora larici-populina (strain 98AG31 / pathotype 3-4-7)</name>
    <name type="common">Poplar leaf rust fungus</name>
    <dbReference type="NCBI Taxonomy" id="747676"/>
    <lineage>
        <taxon>Eukaryota</taxon>
        <taxon>Fungi</taxon>
        <taxon>Dikarya</taxon>
        <taxon>Basidiomycota</taxon>
        <taxon>Pucciniomycotina</taxon>
        <taxon>Pucciniomycetes</taxon>
        <taxon>Pucciniales</taxon>
        <taxon>Melampsoraceae</taxon>
        <taxon>Melampsora</taxon>
    </lineage>
</organism>
<dbReference type="RefSeq" id="XP_007417193.1">
    <property type="nucleotide sequence ID" value="XM_007417131.1"/>
</dbReference>
<gene>
    <name evidence="1" type="ORF">MELLADRAFT_112597</name>
</gene>